<protein>
    <recommendedName>
        <fullName evidence="10">CCHC-type domain-containing protein</fullName>
    </recommendedName>
</protein>
<dbReference type="GO" id="GO:0003700">
    <property type="term" value="F:DNA-binding transcription factor activity"/>
    <property type="evidence" value="ECO:0007669"/>
    <property type="project" value="InterPro"/>
</dbReference>
<reference evidence="11" key="1">
    <citation type="submission" date="2019-10" db="EMBL/GenBank/DDBJ databases">
        <authorList>
            <person name="Zhang R."/>
            <person name="Pan Y."/>
            <person name="Wang J."/>
            <person name="Ma R."/>
            <person name="Yu S."/>
        </authorList>
    </citation>
    <scope>NUCLEOTIDE SEQUENCE</scope>
    <source>
        <strain evidence="11">LA-IB0</strain>
        <tissue evidence="11">Leaf</tissue>
    </source>
</reference>
<organism evidence="11 12">
    <name type="scientific">Buddleja alternifolia</name>
    <dbReference type="NCBI Taxonomy" id="168488"/>
    <lineage>
        <taxon>Eukaryota</taxon>
        <taxon>Viridiplantae</taxon>
        <taxon>Streptophyta</taxon>
        <taxon>Embryophyta</taxon>
        <taxon>Tracheophyta</taxon>
        <taxon>Spermatophyta</taxon>
        <taxon>Magnoliopsida</taxon>
        <taxon>eudicotyledons</taxon>
        <taxon>Gunneridae</taxon>
        <taxon>Pentapetalae</taxon>
        <taxon>asterids</taxon>
        <taxon>lamiids</taxon>
        <taxon>Lamiales</taxon>
        <taxon>Scrophulariaceae</taxon>
        <taxon>Buddlejeae</taxon>
        <taxon>Buddleja</taxon>
    </lineage>
</organism>
<feature type="region of interest" description="Disordered" evidence="9">
    <location>
        <begin position="454"/>
        <end position="507"/>
    </location>
</feature>
<evidence type="ECO:0000313" key="12">
    <source>
        <dbReference type="Proteomes" id="UP000826271"/>
    </source>
</evidence>
<evidence type="ECO:0000256" key="5">
    <source>
        <dbReference type="ARBA" id="ARBA00023163"/>
    </source>
</evidence>
<accession>A0AAV6VZJ4</accession>
<dbReference type="Pfam" id="PF07777">
    <property type="entry name" value="MFMR"/>
    <property type="match status" value="1"/>
</dbReference>
<sequence>MSAIDENIESSSWQTPENVDYHGRNRILSALSERLYDVYHTFTSAKELWDALEADYGIDDAGIVRFNASTFTRYIMVDEKSINEQIHEFQDLLKPLEEGGSKFSEDYKVSCLIDKLPPSWSNFARGLRHQQGSLTLSQVFKSLRVEEQHRINVKQEGLKAKANLVEHKRNHNQNRFKPRGNRFKMNHKNWKKDYRHNNNNNNRFKTLNYKDSKGKEKIEKPCFVCGRTNHMAKDCFYKKTEKFNSRFNTKPNNQEVNMLVNGEPSISHLAEDQYSSLNWAVRIMGTGDEENPPKPEKSSDQNNIHMYPNWATMQDYYGPRFAVPPYLNSAVASPHAPLPYMWAPPQSVMPPYGAPYAAFYANGGLYTHPGVPNAGGPLSMDTSVKSSGITNGGFMKKLKEFDELAIPLRNRNGDNAECGIDNRQSESKETEGSSDGNNGVTGVVSTSSFAGLSVKKRSLQGSPNSVEDGKAKFPGPLTPNDALLWNEPQLKREKRKQSNRESAKRSRLRRQVRLLLSEITSPSNNFAFSFVQAEAKELATKVQTLTSENMTLKSEMNKLLESSKKLKLENATLMEKLKDAQLAQTEEVNLHKIDDLRLKPVGTANLLARVARK</sequence>
<keyword evidence="5" id="KW-0804">Transcription</keyword>
<keyword evidence="12" id="KW-1185">Reference proteome</keyword>
<dbReference type="InterPro" id="IPR001878">
    <property type="entry name" value="Znf_CCHC"/>
</dbReference>
<name>A0AAV6VZJ4_9LAMI</name>
<comment type="similarity">
    <text evidence="2">Belongs to the bZIP family.</text>
</comment>
<dbReference type="PANTHER" id="PTHR45967">
    <property type="entry name" value="G-BOX-BINDING FACTOR 3-RELATED"/>
    <property type="match status" value="1"/>
</dbReference>
<evidence type="ECO:0000256" key="2">
    <source>
        <dbReference type="ARBA" id="ARBA00007163"/>
    </source>
</evidence>
<dbReference type="GO" id="GO:0008270">
    <property type="term" value="F:zinc ion binding"/>
    <property type="evidence" value="ECO:0007669"/>
    <property type="project" value="UniProtKB-KW"/>
</dbReference>
<dbReference type="Proteomes" id="UP000826271">
    <property type="component" value="Unassembled WGS sequence"/>
</dbReference>
<keyword evidence="3" id="KW-0805">Transcription regulation</keyword>
<proteinExistence type="inferred from homology"/>
<keyword evidence="6" id="KW-0539">Nucleus</keyword>
<comment type="caution">
    <text evidence="11">The sequence shown here is derived from an EMBL/GenBank/DDBJ whole genome shotgun (WGS) entry which is preliminary data.</text>
</comment>
<feature type="domain" description="CCHC-type" evidence="10">
    <location>
        <begin position="222"/>
        <end position="235"/>
    </location>
</feature>
<dbReference type="Pfam" id="PF00170">
    <property type="entry name" value="bZIP_1"/>
    <property type="match status" value="1"/>
</dbReference>
<evidence type="ECO:0000259" key="10">
    <source>
        <dbReference type="PROSITE" id="PS50158"/>
    </source>
</evidence>
<feature type="compositionally biased region" description="Polar residues" evidence="9">
    <location>
        <begin position="433"/>
        <end position="442"/>
    </location>
</feature>
<dbReference type="InterPro" id="IPR044827">
    <property type="entry name" value="GBF-like"/>
</dbReference>
<dbReference type="GO" id="GO:0005634">
    <property type="term" value="C:nucleus"/>
    <property type="evidence" value="ECO:0007669"/>
    <property type="project" value="UniProtKB-SubCell"/>
</dbReference>
<evidence type="ECO:0000256" key="6">
    <source>
        <dbReference type="ARBA" id="ARBA00023242"/>
    </source>
</evidence>
<evidence type="ECO:0000256" key="3">
    <source>
        <dbReference type="ARBA" id="ARBA00023015"/>
    </source>
</evidence>
<dbReference type="AlphaFoldDB" id="A0AAV6VZJ4"/>
<feature type="coiled-coil region" evidence="8">
    <location>
        <begin position="535"/>
        <end position="583"/>
    </location>
</feature>
<comment type="subcellular location">
    <subcellularLocation>
        <location evidence="1">Nucleus</location>
    </subcellularLocation>
</comment>
<keyword evidence="7" id="KW-0862">Zinc</keyword>
<evidence type="ECO:0000313" key="11">
    <source>
        <dbReference type="EMBL" id="KAG8363281.1"/>
    </source>
</evidence>
<keyword evidence="7" id="KW-0863">Zinc-finger</keyword>
<dbReference type="InterPro" id="IPR045314">
    <property type="entry name" value="bZIP_plant_GBF1"/>
</dbReference>
<evidence type="ECO:0000256" key="7">
    <source>
        <dbReference type="PROSITE-ProRule" id="PRU00047"/>
    </source>
</evidence>
<dbReference type="EMBL" id="WHWC01000019">
    <property type="protein sequence ID" value="KAG8363281.1"/>
    <property type="molecule type" value="Genomic_DNA"/>
</dbReference>
<dbReference type="InterPro" id="IPR012900">
    <property type="entry name" value="MFMR"/>
</dbReference>
<dbReference type="PANTHER" id="PTHR45967:SF1">
    <property type="entry name" value="G-BOX-BINDING FACTOR 3"/>
    <property type="match status" value="1"/>
</dbReference>
<keyword evidence="8" id="KW-0175">Coiled coil</keyword>
<dbReference type="InterPro" id="IPR004827">
    <property type="entry name" value="bZIP"/>
</dbReference>
<evidence type="ECO:0000256" key="8">
    <source>
        <dbReference type="SAM" id="Coils"/>
    </source>
</evidence>
<dbReference type="PROSITE" id="PS50158">
    <property type="entry name" value="ZF_CCHC"/>
    <property type="match status" value="1"/>
</dbReference>
<dbReference type="Pfam" id="PF14223">
    <property type="entry name" value="Retrotran_gag_2"/>
    <property type="match status" value="1"/>
</dbReference>
<dbReference type="SMART" id="SM00338">
    <property type="entry name" value="BRLZ"/>
    <property type="match status" value="1"/>
</dbReference>
<keyword evidence="4" id="KW-0238">DNA-binding</keyword>
<dbReference type="Pfam" id="PF00098">
    <property type="entry name" value="zf-CCHC"/>
    <property type="match status" value="1"/>
</dbReference>
<evidence type="ECO:0000256" key="1">
    <source>
        <dbReference type="ARBA" id="ARBA00004123"/>
    </source>
</evidence>
<gene>
    <name evidence="11" type="ORF">BUALT_Bualt19G0005800</name>
</gene>
<evidence type="ECO:0000256" key="4">
    <source>
        <dbReference type="ARBA" id="ARBA00023125"/>
    </source>
</evidence>
<keyword evidence="7" id="KW-0479">Metal-binding</keyword>
<dbReference type="PROSITE" id="PS00036">
    <property type="entry name" value="BZIP_BASIC"/>
    <property type="match status" value="1"/>
</dbReference>
<dbReference type="GO" id="GO:0000976">
    <property type="term" value="F:transcription cis-regulatory region binding"/>
    <property type="evidence" value="ECO:0007669"/>
    <property type="project" value="UniProtKB-ARBA"/>
</dbReference>
<feature type="region of interest" description="Disordered" evidence="9">
    <location>
        <begin position="410"/>
        <end position="442"/>
    </location>
</feature>
<dbReference type="CDD" id="cd14702">
    <property type="entry name" value="bZIP_plant_GBF1"/>
    <property type="match status" value="1"/>
</dbReference>
<evidence type="ECO:0000256" key="9">
    <source>
        <dbReference type="SAM" id="MobiDB-lite"/>
    </source>
</evidence>